<name>A0A6B9ZB36_9BACT</name>
<dbReference type="Proteomes" id="UP000476411">
    <property type="component" value="Chromosome"/>
</dbReference>
<evidence type="ECO:0000313" key="1">
    <source>
        <dbReference type="EMBL" id="QHS58524.1"/>
    </source>
</evidence>
<reference evidence="1 2" key="1">
    <citation type="submission" date="2020-01" db="EMBL/GenBank/DDBJ databases">
        <title>Complete genome sequence of Chitinophaga sp. H33E-04 isolated from quinoa roots.</title>
        <authorList>
            <person name="Weon H.-Y."/>
            <person name="Lee S.A."/>
        </authorList>
    </citation>
    <scope>NUCLEOTIDE SEQUENCE [LARGE SCALE GENOMIC DNA]</scope>
    <source>
        <strain evidence="1 2">H33E-04</strain>
    </source>
</reference>
<dbReference type="RefSeq" id="WP_162330227.1">
    <property type="nucleotide sequence ID" value="NZ_CP048113.1"/>
</dbReference>
<protein>
    <submittedName>
        <fullName evidence="1">(2Fe-2S) ferredoxin domain-containing protein</fullName>
    </submittedName>
</protein>
<dbReference type="Pfam" id="PF01257">
    <property type="entry name" value="2Fe-2S_thioredx"/>
    <property type="match status" value="1"/>
</dbReference>
<dbReference type="Gene3D" id="3.40.30.10">
    <property type="entry name" value="Glutaredoxin"/>
    <property type="match status" value="1"/>
</dbReference>
<proteinExistence type="predicted"/>
<dbReference type="InterPro" id="IPR036249">
    <property type="entry name" value="Thioredoxin-like_sf"/>
</dbReference>
<sequence>MAIKDLTKVQKILFICNGGTCSNKGADETTIRLRTHLSENDLNDEIHTVRTKCLGQCTWGPMVFMHPEGLWYKEVSPETTRAIVAEHLMKNALVMDHVHFPEAELVDAKPLSYNSQPNE</sequence>
<dbReference type="SUPFAM" id="SSF52833">
    <property type="entry name" value="Thioredoxin-like"/>
    <property type="match status" value="1"/>
</dbReference>
<dbReference type="AlphaFoldDB" id="A0A6B9ZB36"/>
<dbReference type="KEGG" id="chih:GWR21_02605"/>
<accession>A0A6B9ZB36</accession>
<evidence type="ECO:0000313" key="2">
    <source>
        <dbReference type="Proteomes" id="UP000476411"/>
    </source>
</evidence>
<keyword evidence="2" id="KW-1185">Reference proteome</keyword>
<dbReference type="CDD" id="cd02980">
    <property type="entry name" value="TRX_Fd_family"/>
    <property type="match status" value="1"/>
</dbReference>
<organism evidence="1 2">
    <name type="scientific">Chitinophaga agri</name>
    <dbReference type="NCBI Taxonomy" id="2703787"/>
    <lineage>
        <taxon>Bacteria</taxon>
        <taxon>Pseudomonadati</taxon>
        <taxon>Bacteroidota</taxon>
        <taxon>Chitinophagia</taxon>
        <taxon>Chitinophagales</taxon>
        <taxon>Chitinophagaceae</taxon>
        <taxon>Chitinophaga</taxon>
    </lineage>
</organism>
<dbReference type="EMBL" id="CP048113">
    <property type="protein sequence ID" value="QHS58524.1"/>
    <property type="molecule type" value="Genomic_DNA"/>
</dbReference>
<gene>
    <name evidence="1" type="ORF">GWR21_02605</name>
</gene>